<organism evidence="2 3">
    <name type="scientific">Raphanus sativus</name>
    <name type="common">Radish</name>
    <name type="synonym">Raphanus raphanistrum var. sativus</name>
    <dbReference type="NCBI Taxonomy" id="3726"/>
    <lineage>
        <taxon>Eukaryota</taxon>
        <taxon>Viridiplantae</taxon>
        <taxon>Streptophyta</taxon>
        <taxon>Embryophyta</taxon>
        <taxon>Tracheophyta</taxon>
        <taxon>Spermatophyta</taxon>
        <taxon>Magnoliopsida</taxon>
        <taxon>eudicotyledons</taxon>
        <taxon>Gunneridae</taxon>
        <taxon>Pentapetalae</taxon>
        <taxon>rosids</taxon>
        <taxon>malvids</taxon>
        <taxon>Brassicales</taxon>
        <taxon>Brassicaceae</taxon>
        <taxon>Brassiceae</taxon>
        <taxon>Raphanus</taxon>
    </lineage>
</organism>
<evidence type="ECO:0000256" key="1">
    <source>
        <dbReference type="SAM" id="MobiDB-lite"/>
    </source>
</evidence>
<dbReference type="RefSeq" id="XP_018470201.1">
    <property type="nucleotide sequence ID" value="XM_018614699.2"/>
</dbReference>
<dbReference type="GeneID" id="108841917"/>
<sequence length="171" mass="19376">MEVETLKEMVLHNTECLGVKLDSDVRLFIRDTRTSKDQIKAVIRCLRTFIKDFSNIGGLVYEDEIAGLTGSAELGKDELRSNARQLLKFFKKETLESFLTAVYPADNAPFEEAKEALTMIRSTVMDSDSVIDRVLKEGYDCLSTSEEEDEDGDGDDDEDEDNQEEEESEEL</sequence>
<name>A0A6J0MFA4_RAPSA</name>
<reference evidence="3" key="2">
    <citation type="submission" date="2025-08" db="UniProtKB">
        <authorList>
            <consortium name="RefSeq"/>
        </authorList>
    </citation>
    <scope>IDENTIFICATION</scope>
    <source>
        <tissue evidence="3">Leaf</tissue>
    </source>
</reference>
<keyword evidence="2" id="KW-1185">Reference proteome</keyword>
<dbReference type="Proteomes" id="UP000504610">
    <property type="component" value="Chromosome 2"/>
</dbReference>
<dbReference type="AlphaFoldDB" id="A0A6J0MFA4"/>
<proteinExistence type="predicted"/>
<gene>
    <name evidence="3" type="primary">LOC108841917</name>
</gene>
<dbReference type="KEGG" id="rsz:108841917"/>
<protein>
    <submittedName>
        <fullName evidence="3">Uncharacterized protein LOC108841917</fullName>
    </submittedName>
</protein>
<evidence type="ECO:0000313" key="2">
    <source>
        <dbReference type="Proteomes" id="UP000504610"/>
    </source>
</evidence>
<feature type="compositionally biased region" description="Acidic residues" evidence="1">
    <location>
        <begin position="145"/>
        <end position="171"/>
    </location>
</feature>
<feature type="region of interest" description="Disordered" evidence="1">
    <location>
        <begin position="139"/>
        <end position="171"/>
    </location>
</feature>
<evidence type="ECO:0000313" key="3">
    <source>
        <dbReference type="RefSeq" id="XP_018470201.1"/>
    </source>
</evidence>
<dbReference type="OrthoDB" id="1062600at2759"/>
<reference evidence="2" key="1">
    <citation type="journal article" date="2019" name="Database">
        <title>The radish genome database (RadishGD): an integrated information resource for radish genomics.</title>
        <authorList>
            <person name="Yu H.J."/>
            <person name="Baek S."/>
            <person name="Lee Y.J."/>
            <person name="Cho A."/>
            <person name="Mun J.H."/>
        </authorList>
    </citation>
    <scope>NUCLEOTIDE SEQUENCE [LARGE SCALE GENOMIC DNA]</scope>
    <source>
        <strain evidence="2">cv. WK10039</strain>
    </source>
</reference>
<accession>A0A6J0MFA4</accession>